<dbReference type="Proteomes" id="UP001187425">
    <property type="component" value="Unassembled WGS sequence"/>
</dbReference>
<dbReference type="PANTHER" id="PTHR30461:SF26">
    <property type="entry name" value="RESOLVASE HOMOLOG YNEB"/>
    <property type="match status" value="1"/>
</dbReference>
<dbReference type="GO" id="GO:0015074">
    <property type="term" value="P:DNA integration"/>
    <property type="evidence" value="ECO:0007669"/>
    <property type="project" value="UniProtKB-KW"/>
</dbReference>
<dbReference type="Gene3D" id="3.40.50.1390">
    <property type="entry name" value="Resolvase, N-terminal catalytic domain"/>
    <property type="match status" value="1"/>
</dbReference>
<feature type="active site" description="O-(5'-phospho-DNA)-serine intermediate" evidence="5">
    <location>
        <position position="17"/>
    </location>
</feature>
<evidence type="ECO:0000313" key="7">
    <source>
        <dbReference type="EMBL" id="MDV7248930.1"/>
    </source>
</evidence>
<reference evidence="7 8" key="1">
    <citation type="submission" date="2023-10" db="EMBL/GenBank/DDBJ databases">
        <title>A new tool for lettuce pathogen research.</title>
        <authorList>
            <person name="Horton K.N."/>
            <person name="Cseke L.J."/>
            <person name="Badiwe M."/>
            <person name="Tesfaye D."/>
            <person name="Klein A."/>
            <person name="Su J."/>
            <person name="Potnis N."/>
            <person name="Gassmann W."/>
        </authorList>
    </citation>
    <scope>NUCLEOTIDE SEQUENCE [LARGE SCALE GENOMIC DNA]</scope>
    <source>
        <strain evidence="7 8">JSKH1901</strain>
    </source>
</reference>
<evidence type="ECO:0000256" key="3">
    <source>
        <dbReference type="ARBA" id="ARBA00023125"/>
    </source>
</evidence>
<dbReference type="Pfam" id="PF00239">
    <property type="entry name" value="Resolvase"/>
    <property type="match status" value="1"/>
</dbReference>
<sequence>MGKSDVIKVARIYMRVSTDAQDLERQESLVAGARDAGYYVAGVYREKASGARSDRPELLRMIADLQTGEVVIAEKIDRISRLPLAEAERLVASIRDTGARLAIPGVVDLSELAAEAKGVAKIVLESVQDMLLRLALQIARDDYEDRRERQRQGVALAKQAGRYTGRPADADMHDRIIALRGSGKSIVETAKLAKCSQSQVKLVWARAKQERQVNSKNQPVKSL</sequence>
<evidence type="ECO:0000256" key="4">
    <source>
        <dbReference type="ARBA" id="ARBA00023172"/>
    </source>
</evidence>
<keyword evidence="2" id="KW-0229">DNA integration</keyword>
<comment type="caution">
    <text evidence="7">The sequence shown here is derived from an EMBL/GenBank/DDBJ whole genome shotgun (WGS) entry which is preliminary data.</text>
</comment>
<name>A0AAW8ZP15_9XANT</name>
<comment type="similarity">
    <text evidence="1">Belongs to the site-specific recombinase resolvase family.</text>
</comment>
<evidence type="ECO:0000256" key="2">
    <source>
        <dbReference type="ARBA" id="ARBA00022908"/>
    </source>
</evidence>
<proteinExistence type="inferred from homology"/>
<dbReference type="SUPFAM" id="SSF53041">
    <property type="entry name" value="Resolvase-like"/>
    <property type="match status" value="1"/>
</dbReference>
<evidence type="ECO:0000259" key="6">
    <source>
        <dbReference type="PROSITE" id="PS51736"/>
    </source>
</evidence>
<accession>A0AAW8ZP15</accession>
<keyword evidence="4" id="KW-0233">DNA recombination</keyword>
<dbReference type="InterPro" id="IPR006120">
    <property type="entry name" value="Resolvase_HTH_dom"/>
</dbReference>
<dbReference type="InterPro" id="IPR050639">
    <property type="entry name" value="SSR_resolvase"/>
</dbReference>
<dbReference type="Pfam" id="PF02796">
    <property type="entry name" value="HTH_7"/>
    <property type="match status" value="1"/>
</dbReference>
<dbReference type="InterPro" id="IPR006118">
    <property type="entry name" value="Recombinase_CS"/>
</dbReference>
<dbReference type="PANTHER" id="PTHR30461">
    <property type="entry name" value="DNA-INVERTASE FROM LAMBDOID PROPHAGE"/>
    <property type="match status" value="1"/>
</dbReference>
<dbReference type="SMART" id="SM00857">
    <property type="entry name" value="Resolvase"/>
    <property type="match status" value="1"/>
</dbReference>
<protein>
    <submittedName>
        <fullName evidence="7">Recombinase family protein</fullName>
    </submittedName>
</protein>
<dbReference type="PROSITE" id="PS00398">
    <property type="entry name" value="RECOMBINASES_2"/>
    <property type="match status" value="1"/>
</dbReference>
<evidence type="ECO:0000313" key="8">
    <source>
        <dbReference type="Proteomes" id="UP001187425"/>
    </source>
</evidence>
<keyword evidence="3" id="KW-0238">DNA-binding</keyword>
<evidence type="ECO:0000256" key="5">
    <source>
        <dbReference type="PIRSR" id="PIRSR606118-50"/>
    </source>
</evidence>
<dbReference type="AlphaFoldDB" id="A0AAW8ZP15"/>
<evidence type="ECO:0000256" key="1">
    <source>
        <dbReference type="ARBA" id="ARBA00009913"/>
    </source>
</evidence>
<dbReference type="PROSITE" id="PS51736">
    <property type="entry name" value="RECOMBINASES_3"/>
    <property type="match status" value="1"/>
</dbReference>
<gene>
    <name evidence="7" type="ORF">R4K57_11015</name>
</gene>
<dbReference type="GO" id="GO:0003677">
    <property type="term" value="F:DNA binding"/>
    <property type="evidence" value="ECO:0007669"/>
    <property type="project" value="UniProtKB-KW"/>
</dbReference>
<dbReference type="InterPro" id="IPR006119">
    <property type="entry name" value="Resolv_N"/>
</dbReference>
<feature type="domain" description="Resolvase/invertase-type recombinase catalytic" evidence="6">
    <location>
        <begin position="9"/>
        <end position="153"/>
    </location>
</feature>
<dbReference type="EMBL" id="JAWMQI010000035">
    <property type="protein sequence ID" value="MDV7248930.1"/>
    <property type="molecule type" value="Genomic_DNA"/>
</dbReference>
<dbReference type="GO" id="GO:0000150">
    <property type="term" value="F:DNA strand exchange activity"/>
    <property type="evidence" value="ECO:0007669"/>
    <property type="project" value="InterPro"/>
</dbReference>
<dbReference type="InterPro" id="IPR036162">
    <property type="entry name" value="Resolvase-like_N_sf"/>
</dbReference>
<organism evidence="7 8">
    <name type="scientific">Xanthomonas hortorum pv. vitians</name>
    <dbReference type="NCBI Taxonomy" id="83224"/>
    <lineage>
        <taxon>Bacteria</taxon>
        <taxon>Pseudomonadati</taxon>
        <taxon>Pseudomonadota</taxon>
        <taxon>Gammaproteobacteria</taxon>
        <taxon>Lysobacterales</taxon>
        <taxon>Lysobacteraceae</taxon>
        <taxon>Xanthomonas</taxon>
    </lineage>
</organism>